<dbReference type="GO" id="GO:0005886">
    <property type="term" value="C:plasma membrane"/>
    <property type="evidence" value="ECO:0007669"/>
    <property type="project" value="UniProtKB-SubCell"/>
</dbReference>
<evidence type="ECO:0000256" key="9">
    <source>
        <dbReference type="ARBA" id="ARBA00022989"/>
    </source>
</evidence>
<evidence type="ECO:0000256" key="13">
    <source>
        <dbReference type="SAM" id="Phobius"/>
    </source>
</evidence>
<evidence type="ECO:0000256" key="8">
    <source>
        <dbReference type="ARBA" id="ARBA00022840"/>
    </source>
</evidence>
<dbReference type="PANTHER" id="PTHR34220">
    <property type="entry name" value="SENSOR HISTIDINE KINASE YPDA"/>
    <property type="match status" value="1"/>
</dbReference>
<dbReference type="PANTHER" id="PTHR34220:SF11">
    <property type="entry name" value="SENSOR PROTEIN KINASE HPTS"/>
    <property type="match status" value="1"/>
</dbReference>
<organism evidence="15 16">
    <name type="scientific">Cohnella ginsengisoli</name>
    <dbReference type="NCBI Taxonomy" id="425004"/>
    <lineage>
        <taxon>Bacteria</taxon>
        <taxon>Bacillati</taxon>
        <taxon>Bacillota</taxon>
        <taxon>Bacilli</taxon>
        <taxon>Bacillales</taxon>
        <taxon>Paenibacillaceae</taxon>
        <taxon>Cohnella</taxon>
    </lineage>
</organism>
<keyword evidence="11 13" id="KW-0472">Membrane</keyword>
<evidence type="ECO:0000256" key="3">
    <source>
        <dbReference type="ARBA" id="ARBA00022553"/>
    </source>
</evidence>
<accession>A0A9X4KDL4</accession>
<dbReference type="EMBL" id="JAPDHZ010000002">
    <property type="protein sequence ID" value="MDG0790073.1"/>
    <property type="molecule type" value="Genomic_DNA"/>
</dbReference>
<evidence type="ECO:0000256" key="11">
    <source>
        <dbReference type="ARBA" id="ARBA00023136"/>
    </source>
</evidence>
<keyword evidence="3" id="KW-0597">Phosphoprotein</keyword>
<keyword evidence="16" id="KW-1185">Reference proteome</keyword>
<keyword evidence="2" id="KW-1003">Cell membrane</keyword>
<evidence type="ECO:0000256" key="1">
    <source>
        <dbReference type="ARBA" id="ARBA00004651"/>
    </source>
</evidence>
<dbReference type="PROSITE" id="PS50885">
    <property type="entry name" value="HAMP"/>
    <property type="match status" value="1"/>
</dbReference>
<dbReference type="InterPro" id="IPR050640">
    <property type="entry name" value="Bact_2-comp_sensor_kinase"/>
</dbReference>
<evidence type="ECO:0000313" key="16">
    <source>
        <dbReference type="Proteomes" id="UP001153387"/>
    </source>
</evidence>
<dbReference type="InterPro" id="IPR003660">
    <property type="entry name" value="HAMP_dom"/>
</dbReference>
<keyword evidence="4" id="KW-0808">Transferase</keyword>
<evidence type="ECO:0000256" key="2">
    <source>
        <dbReference type="ARBA" id="ARBA00022475"/>
    </source>
</evidence>
<name>A0A9X4KDL4_9BACL</name>
<gene>
    <name evidence="15" type="ORF">OMP38_03800</name>
</gene>
<dbReference type="AlphaFoldDB" id="A0A9X4KDL4"/>
<dbReference type="GO" id="GO:0005524">
    <property type="term" value="F:ATP binding"/>
    <property type="evidence" value="ECO:0007669"/>
    <property type="project" value="UniProtKB-KW"/>
</dbReference>
<comment type="caution">
    <text evidence="15">The sequence shown here is derived from an EMBL/GenBank/DDBJ whole genome shotgun (WGS) entry which is preliminary data.</text>
</comment>
<keyword evidence="5 13" id="KW-0812">Transmembrane</keyword>
<sequence length="442" mass="49096">MNDPTVAYEMSKEVDRKMISLKAGRTGIEDIVILGSSGSKYSLNGGIDYVQNLREDIIQSNGMYVSGLKKYYYNQIKIDCLVFAQKIYSNNLTDGTNGTQIGEIAVIVNVNAMFFDKEASKTPAGVVFYLVDRFGAVFPDNRSSDVRTLLQKSDNRTEGQMPFKETIGKTKGTVQVHPSDQIQARMVSFVPDGPLLSALSSVRTRTILILIMALLFLALPFSVIVNNILHPIQLLVKFINTIKAGNLKDLKTKLRLEGNVEMTVVADRFNSMLSEIDSLTSKLVETTTHLLEAEIEKEKAASAYLRSQINPHFLYNTLESIKGIALDKGVPQVADIAKALGKLFHYSIKGPGVVTLEQELKAVKSYLFLQLIRFDGRFEVAYEFTEEALKTTVMKMILQPLVENSIFHGLEPKTSKGNLVLSGGSGRASRADYTDCGRRNRR</sequence>
<feature type="compositionally biased region" description="Basic and acidic residues" evidence="12">
    <location>
        <begin position="429"/>
        <end position="442"/>
    </location>
</feature>
<dbReference type="Proteomes" id="UP001153387">
    <property type="component" value="Unassembled WGS sequence"/>
</dbReference>
<dbReference type="InterPro" id="IPR010559">
    <property type="entry name" value="Sig_transdc_His_kin_internal"/>
</dbReference>
<dbReference type="Gene3D" id="6.10.340.10">
    <property type="match status" value="1"/>
</dbReference>
<evidence type="ECO:0000259" key="14">
    <source>
        <dbReference type="PROSITE" id="PS50885"/>
    </source>
</evidence>
<comment type="subcellular location">
    <subcellularLocation>
        <location evidence="1">Cell membrane</location>
        <topology evidence="1">Multi-pass membrane protein</topology>
    </subcellularLocation>
</comment>
<evidence type="ECO:0000256" key="12">
    <source>
        <dbReference type="SAM" id="MobiDB-lite"/>
    </source>
</evidence>
<keyword evidence="8" id="KW-0067">ATP-binding</keyword>
<keyword evidence="6" id="KW-0547">Nucleotide-binding</keyword>
<dbReference type="RefSeq" id="WP_277563948.1">
    <property type="nucleotide sequence ID" value="NZ_JAPDHZ010000002.1"/>
</dbReference>
<dbReference type="Pfam" id="PF06580">
    <property type="entry name" value="His_kinase"/>
    <property type="match status" value="1"/>
</dbReference>
<reference evidence="15 16" key="1">
    <citation type="submission" date="2022-10" db="EMBL/GenBank/DDBJ databases">
        <title>Comparative genomic analysis of Cohnella hashimotonis sp. nov., isolated from the International Space Station.</title>
        <authorList>
            <person name="Simpson A."/>
            <person name="Venkateswaran K."/>
        </authorList>
    </citation>
    <scope>NUCLEOTIDE SEQUENCE [LARGE SCALE GENOMIC DNA]</scope>
    <source>
        <strain evidence="15 16">DSM 18997</strain>
    </source>
</reference>
<evidence type="ECO:0000256" key="10">
    <source>
        <dbReference type="ARBA" id="ARBA00023012"/>
    </source>
</evidence>
<feature type="domain" description="HAMP" evidence="14">
    <location>
        <begin position="226"/>
        <end position="281"/>
    </location>
</feature>
<evidence type="ECO:0000256" key="4">
    <source>
        <dbReference type="ARBA" id="ARBA00022679"/>
    </source>
</evidence>
<evidence type="ECO:0000313" key="15">
    <source>
        <dbReference type="EMBL" id="MDG0790073.1"/>
    </source>
</evidence>
<evidence type="ECO:0000256" key="6">
    <source>
        <dbReference type="ARBA" id="ARBA00022741"/>
    </source>
</evidence>
<protein>
    <submittedName>
        <fullName evidence="15">Histidine kinase</fullName>
    </submittedName>
</protein>
<keyword evidence="7 15" id="KW-0418">Kinase</keyword>
<evidence type="ECO:0000256" key="7">
    <source>
        <dbReference type="ARBA" id="ARBA00022777"/>
    </source>
</evidence>
<feature type="transmembrane region" description="Helical" evidence="13">
    <location>
        <begin position="207"/>
        <end position="229"/>
    </location>
</feature>
<evidence type="ECO:0000256" key="5">
    <source>
        <dbReference type="ARBA" id="ARBA00022692"/>
    </source>
</evidence>
<dbReference type="GO" id="GO:0000155">
    <property type="term" value="F:phosphorelay sensor kinase activity"/>
    <property type="evidence" value="ECO:0007669"/>
    <property type="project" value="InterPro"/>
</dbReference>
<feature type="region of interest" description="Disordered" evidence="12">
    <location>
        <begin position="418"/>
        <end position="442"/>
    </location>
</feature>
<keyword evidence="10" id="KW-0902">Two-component regulatory system</keyword>
<keyword evidence="9 13" id="KW-1133">Transmembrane helix</keyword>
<proteinExistence type="predicted"/>